<dbReference type="InterPro" id="IPR011050">
    <property type="entry name" value="Pectin_lyase_fold/virulence"/>
</dbReference>
<feature type="signal peptide" evidence="3">
    <location>
        <begin position="1"/>
        <end position="31"/>
    </location>
</feature>
<protein>
    <recommendedName>
        <fullName evidence="4">F5/8 type C domain-containing protein</fullName>
    </recommendedName>
</protein>
<dbReference type="Gene3D" id="2.60.120.260">
    <property type="entry name" value="Galactose-binding domain-like"/>
    <property type="match status" value="1"/>
</dbReference>
<proteinExistence type="predicted"/>
<keyword evidence="6" id="KW-1185">Reference proteome</keyword>
<sequence>MKKTGYLFLSMLMALTSLWNISASSGSAAYAAETAAVETAAAGTPGSTGTASSASASAGILDVKGTIYYVDSAAGSDANTGTSPDQAWKSLDKINATTFSPGDALLFKSGGVWNGQLWPKGSGTEGAPILIDRYGEGDLPVINGGGVERPYHQTGAIFLQNQEYWEIRHLEVTNDDDFDTDLVATTYKNGEPSNIRDGILVVLDTDKVPDGGNSVMHHIYISDCYIHDVDSPDEWPNEYKNASFNGGIMFYVIGSLKPNMTFDDVRIERNFIKHVDLLGIANFNYTTKTDFQDEVGGYGLWQTNIYIGHNYLQDIAQGGIDLCDAKDAVVEYNVLDGWMKRYNAQAAGIYPWKSWNVVFQNNEVYGGPTTTDATNGDGTAFDFDSPNINIVYQYNYTHDNPMGWMSYLGRSANNIARYNISDDDGEYLIKFGWFGPDSSPAYFLNNVFIYNGQKTAFTNRNDDIGAYFDQVPYYFYNNVFYDKTGPSPSTWAASPDDYGTGKFSHNVFYSANGFTATGLPEDPHKITADPGFVNPGQAPSAGPNGVLSGATVWDGYKLQESSPLVDAGIYVPQLGDKDFYGNPLYYGEAPDIGVQEVQQGDRVTPENPPEIVNLALGKKVTTDFTSTTPYAAGSITDGLPSTYWTSSTNKEQSITIDLGEESTFNSIKAEEYVTTPPETGNYRPFQPAVGTYSYDYWNGTDWVPFYEGYGIGASHTAVFEPVTANQIRMTLHQAANAPSLAEIAVYNDPEAIGDPAGIAPEQPEPAQVDVVAHYTFDNVRSNSSEVKDSSGSGLNATKSASVDIVNNDSYKGRALRFGNHGSAPDSYISIPDSEQLKRSSYTISMWVKPDDYGLSAPAANGAEVLYSKGDNANEMYSATLLTDAPAGGFQNPFILEGQDGTKGARWYPTTLGPNSDLTVPAGKWSQVVQSYDRHTYKIYINGELVMSVPVSKEGADLFANNKPLLLGNQSTGAEGKNPYYGLMDEVLILDGALTDQQVAQLYNGKLKFNH</sequence>
<dbReference type="EMBL" id="BMHF01000002">
    <property type="protein sequence ID" value="GGA26458.1"/>
    <property type="molecule type" value="Genomic_DNA"/>
</dbReference>
<dbReference type="Gene3D" id="2.160.20.10">
    <property type="entry name" value="Single-stranded right-handed beta-helix, Pectin lyase-like"/>
    <property type="match status" value="2"/>
</dbReference>
<dbReference type="Pfam" id="PF13385">
    <property type="entry name" value="Laminin_G_3"/>
    <property type="match status" value="1"/>
</dbReference>
<accession>A0ABQ1FQC9</accession>
<evidence type="ECO:0000313" key="6">
    <source>
        <dbReference type="Proteomes" id="UP000609323"/>
    </source>
</evidence>
<dbReference type="Gene3D" id="2.60.120.200">
    <property type="match status" value="1"/>
</dbReference>
<keyword evidence="2" id="KW-1015">Disulfide bond</keyword>
<dbReference type="InterPro" id="IPR006558">
    <property type="entry name" value="LamG-like"/>
</dbReference>
<dbReference type="SMART" id="SM00560">
    <property type="entry name" value="LamGL"/>
    <property type="match status" value="1"/>
</dbReference>
<dbReference type="Pfam" id="PF00754">
    <property type="entry name" value="F5_F8_type_C"/>
    <property type="match status" value="1"/>
</dbReference>
<dbReference type="InterPro" id="IPR008979">
    <property type="entry name" value="Galactose-bd-like_sf"/>
</dbReference>
<dbReference type="InterPro" id="IPR000421">
    <property type="entry name" value="FA58C"/>
</dbReference>
<dbReference type="SUPFAM" id="SSF49785">
    <property type="entry name" value="Galactose-binding domain-like"/>
    <property type="match status" value="1"/>
</dbReference>
<feature type="domain" description="F5/8 type C" evidence="4">
    <location>
        <begin position="606"/>
        <end position="748"/>
    </location>
</feature>
<keyword evidence="1 3" id="KW-0732">Signal</keyword>
<feature type="chain" id="PRO_5046651973" description="F5/8 type C domain-containing protein" evidence="3">
    <location>
        <begin position="32"/>
        <end position="1010"/>
    </location>
</feature>
<evidence type="ECO:0000256" key="1">
    <source>
        <dbReference type="ARBA" id="ARBA00022729"/>
    </source>
</evidence>
<dbReference type="RefSeq" id="WP_094095395.1">
    <property type="nucleotide sequence ID" value="NZ_BMHF01000002.1"/>
</dbReference>
<gene>
    <name evidence="5" type="ORF">GCM10010917_09080</name>
</gene>
<dbReference type="SUPFAM" id="SSF49899">
    <property type="entry name" value="Concanavalin A-like lectins/glucanases"/>
    <property type="match status" value="1"/>
</dbReference>
<evidence type="ECO:0000313" key="5">
    <source>
        <dbReference type="EMBL" id="GGA26458.1"/>
    </source>
</evidence>
<name>A0ABQ1FQC9_9BACL</name>
<comment type="caution">
    <text evidence="5">The sequence shown here is derived from an EMBL/GenBank/DDBJ whole genome shotgun (WGS) entry which is preliminary data.</text>
</comment>
<evidence type="ECO:0000256" key="2">
    <source>
        <dbReference type="ARBA" id="ARBA00023157"/>
    </source>
</evidence>
<dbReference type="InterPro" id="IPR012334">
    <property type="entry name" value="Pectin_lyas_fold"/>
</dbReference>
<dbReference type="PROSITE" id="PS50022">
    <property type="entry name" value="FA58C_3"/>
    <property type="match status" value="1"/>
</dbReference>
<reference evidence="6" key="1">
    <citation type="journal article" date="2019" name="Int. J. Syst. Evol. Microbiol.">
        <title>The Global Catalogue of Microorganisms (GCM) 10K type strain sequencing project: providing services to taxonomists for standard genome sequencing and annotation.</title>
        <authorList>
            <consortium name="The Broad Institute Genomics Platform"/>
            <consortium name="The Broad Institute Genome Sequencing Center for Infectious Disease"/>
            <person name="Wu L."/>
            <person name="Ma J."/>
        </authorList>
    </citation>
    <scope>NUCLEOTIDE SEQUENCE [LARGE SCALE GENOMIC DNA]</scope>
    <source>
        <strain evidence="6">CGMCC 1.15044</strain>
    </source>
</reference>
<evidence type="ECO:0000256" key="3">
    <source>
        <dbReference type="SAM" id="SignalP"/>
    </source>
</evidence>
<organism evidence="5 6">
    <name type="scientific">Paenibacillus physcomitrellae</name>
    <dbReference type="NCBI Taxonomy" id="1619311"/>
    <lineage>
        <taxon>Bacteria</taxon>
        <taxon>Bacillati</taxon>
        <taxon>Bacillota</taxon>
        <taxon>Bacilli</taxon>
        <taxon>Bacillales</taxon>
        <taxon>Paenibacillaceae</taxon>
        <taxon>Paenibacillus</taxon>
    </lineage>
</organism>
<dbReference type="InterPro" id="IPR013320">
    <property type="entry name" value="ConA-like_dom_sf"/>
</dbReference>
<evidence type="ECO:0000259" key="4">
    <source>
        <dbReference type="PROSITE" id="PS50022"/>
    </source>
</evidence>
<dbReference type="Proteomes" id="UP000609323">
    <property type="component" value="Unassembled WGS sequence"/>
</dbReference>
<dbReference type="SUPFAM" id="SSF51126">
    <property type="entry name" value="Pectin lyase-like"/>
    <property type="match status" value="1"/>
</dbReference>